<dbReference type="InterPro" id="IPR029069">
    <property type="entry name" value="HotDog_dom_sf"/>
</dbReference>
<dbReference type="Proteomes" id="UP000575241">
    <property type="component" value="Unassembled WGS sequence"/>
</dbReference>
<evidence type="ECO:0000313" key="2">
    <source>
        <dbReference type="Proteomes" id="UP000575241"/>
    </source>
</evidence>
<organism evidence="1 2">
    <name type="scientific">Sphingomonas kyeonggiensis</name>
    <dbReference type="NCBI Taxonomy" id="1268553"/>
    <lineage>
        <taxon>Bacteria</taxon>
        <taxon>Pseudomonadati</taxon>
        <taxon>Pseudomonadota</taxon>
        <taxon>Alphaproteobacteria</taxon>
        <taxon>Sphingomonadales</taxon>
        <taxon>Sphingomonadaceae</taxon>
        <taxon>Sphingomonas</taxon>
    </lineage>
</organism>
<name>A0A7W7K187_9SPHN</name>
<keyword evidence="2" id="KW-1185">Reference proteome</keyword>
<comment type="caution">
    <text evidence="1">The sequence shown here is derived from an EMBL/GenBank/DDBJ whole genome shotgun (WGS) entry which is preliminary data.</text>
</comment>
<sequence length="134" mass="14771">MFRVSYPLRFAHCDPAGIAFYPRCLELCDAAVEDWTPAVLGDDRQAMHMGRGLGLPTVSLASTFTAPSKLGDRLDFAVQLTRVGNSSIDLEIEVTCEGAPRFSVRLTQVLIALAGGKSQPWPPEYRQRLETECQ</sequence>
<dbReference type="AlphaFoldDB" id="A0A7W7K187"/>
<dbReference type="EC" id="3.1.2.23" evidence="1"/>
<dbReference type="EMBL" id="JACHLN010000002">
    <property type="protein sequence ID" value="MBB4838545.1"/>
    <property type="molecule type" value="Genomic_DNA"/>
</dbReference>
<reference evidence="1 2" key="1">
    <citation type="submission" date="2020-08" db="EMBL/GenBank/DDBJ databases">
        <title>Functional genomics of gut bacteria from endangered species of beetles.</title>
        <authorList>
            <person name="Carlos-Shanley C."/>
        </authorList>
    </citation>
    <scope>NUCLEOTIDE SEQUENCE [LARGE SCALE GENOMIC DNA]</scope>
    <source>
        <strain evidence="1 2">S00224</strain>
    </source>
</reference>
<dbReference type="SUPFAM" id="SSF54637">
    <property type="entry name" value="Thioesterase/thiol ester dehydrase-isomerase"/>
    <property type="match status" value="1"/>
</dbReference>
<gene>
    <name evidence="1" type="ORF">HNP52_001614</name>
</gene>
<proteinExistence type="predicted"/>
<dbReference type="Gene3D" id="3.10.129.10">
    <property type="entry name" value="Hotdog Thioesterase"/>
    <property type="match status" value="1"/>
</dbReference>
<evidence type="ECO:0000313" key="1">
    <source>
        <dbReference type="EMBL" id="MBB4838545.1"/>
    </source>
</evidence>
<accession>A0A7W7K187</accession>
<dbReference type="Pfam" id="PF13279">
    <property type="entry name" value="4HBT_2"/>
    <property type="match status" value="1"/>
</dbReference>
<dbReference type="GO" id="GO:0018739">
    <property type="term" value="F:4-hydroxybenzoyl-CoA thioesterase activity"/>
    <property type="evidence" value="ECO:0007669"/>
    <property type="project" value="UniProtKB-EC"/>
</dbReference>
<dbReference type="CDD" id="cd00586">
    <property type="entry name" value="4HBT"/>
    <property type="match status" value="1"/>
</dbReference>
<protein>
    <submittedName>
        <fullName evidence="1">4-hydroxybenzoyl-CoA thioesterase</fullName>
        <ecNumber evidence="1">3.1.2.23</ecNumber>
    </submittedName>
</protein>
<keyword evidence="1" id="KW-0378">Hydrolase</keyword>
<dbReference type="RefSeq" id="WP_184165236.1">
    <property type="nucleotide sequence ID" value="NZ_JACHLN010000002.1"/>
</dbReference>